<name>A0A2S6GU59_9PSEU</name>
<dbReference type="GO" id="GO:0005509">
    <property type="term" value="F:calcium ion binding"/>
    <property type="evidence" value="ECO:0007669"/>
    <property type="project" value="InterPro"/>
</dbReference>
<dbReference type="Gene3D" id="2.60.120.260">
    <property type="entry name" value="Galactose-binding domain-like"/>
    <property type="match status" value="1"/>
</dbReference>
<keyword evidence="2 6" id="KW-0645">Protease</keyword>
<comment type="similarity">
    <text evidence="1 6 7">Belongs to the peptidase S8 family.</text>
</comment>
<dbReference type="GO" id="GO:0006508">
    <property type="term" value="P:proteolysis"/>
    <property type="evidence" value="ECO:0007669"/>
    <property type="project" value="UniProtKB-KW"/>
</dbReference>
<comment type="caution">
    <text evidence="11">The sequence shown here is derived from an EMBL/GenBank/DDBJ whole genome shotgun (WGS) entry which is preliminary data.</text>
</comment>
<dbReference type="GO" id="GO:0016020">
    <property type="term" value="C:membrane"/>
    <property type="evidence" value="ECO:0007669"/>
    <property type="project" value="InterPro"/>
</dbReference>
<dbReference type="PRINTS" id="PR00723">
    <property type="entry name" value="SUBTILISIN"/>
</dbReference>
<dbReference type="PANTHER" id="PTHR43806">
    <property type="entry name" value="PEPTIDASE S8"/>
    <property type="match status" value="1"/>
</dbReference>
<dbReference type="InterPro" id="IPR037045">
    <property type="entry name" value="S8pro/Inhibitor_I9_sf"/>
</dbReference>
<feature type="active site" description="Charge relay system" evidence="5 6">
    <location>
        <position position="345"/>
    </location>
</feature>
<dbReference type="CDD" id="cd04077">
    <property type="entry name" value="Peptidases_S8_PCSK9_ProteinaseK_like"/>
    <property type="match status" value="1"/>
</dbReference>
<dbReference type="PROSITE" id="PS51318">
    <property type="entry name" value="TAT"/>
    <property type="match status" value="1"/>
</dbReference>
<protein>
    <submittedName>
        <fullName evidence="11">Subtilisin family serine protease</fullName>
    </submittedName>
</protein>
<evidence type="ECO:0000259" key="10">
    <source>
        <dbReference type="Pfam" id="PF05922"/>
    </source>
</evidence>
<dbReference type="PROSITE" id="PS51892">
    <property type="entry name" value="SUBTILASE"/>
    <property type="match status" value="1"/>
</dbReference>
<accession>A0A2S6GU59</accession>
<feature type="active site" description="Charge relay system" evidence="5 6">
    <location>
        <position position="193"/>
    </location>
</feature>
<dbReference type="InterPro" id="IPR023827">
    <property type="entry name" value="Peptidase_S8_Asp-AS"/>
</dbReference>
<dbReference type="PANTHER" id="PTHR43806:SF11">
    <property type="entry name" value="CEREVISIN-RELATED"/>
    <property type="match status" value="1"/>
</dbReference>
<reference evidence="11 12" key="1">
    <citation type="submission" date="2018-02" db="EMBL/GenBank/DDBJ databases">
        <title>Genomic Encyclopedia of Archaeal and Bacterial Type Strains, Phase II (KMG-II): from individual species to whole genera.</title>
        <authorList>
            <person name="Goeker M."/>
        </authorList>
    </citation>
    <scope>NUCLEOTIDE SEQUENCE [LARGE SCALE GENOMIC DNA]</scope>
    <source>
        <strain evidence="11 12">YU 961-1</strain>
    </source>
</reference>
<dbReference type="GO" id="GO:0005975">
    <property type="term" value="P:carbohydrate metabolic process"/>
    <property type="evidence" value="ECO:0007669"/>
    <property type="project" value="UniProtKB-ARBA"/>
</dbReference>
<evidence type="ECO:0000256" key="6">
    <source>
        <dbReference type="PROSITE-ProRule" id="PRU01240"/>
    </source>
</evidence>
<dbReference type="InterPro" id="IPR022398">
    <property type="entry name" value="Peptidase_S8_His-AS"/>
</dbReference>
<dbReference type="Gene3D" id="3.40.50.200">
    <property type="entry name" value="Peptidase S8/S53 domain"/>
    <property type="match status" value="1"/>
</dbReference>
<dbReference type="InterPro" id="IPR006311">
    <property type="entry name" value="TAT_signal"/>
</dbReference>
<keyword evidence="4 6" id="KW-0720">Serine protease</keyword>
<feature type="chain" id="PRO_5015602492" evidence="8">
    <location>
        <begin position="35"/>
        <end position="910"/>
    </location>
</feature>
<dbReference type="InterPro" id="IPR010259">
    <property type="entry name" value="S8pro/Inhibitor_I9"/>
</dbReference>
<evidence type="ECO:0000256" key="7">
    <source>
        <dbReference type="RuleBase" id="RU003355"/>
    </source>
</evidence>
<dbReference type="EMBL" id="PTIX01000004">
    <property type="protein sequence ID" value="PPK68778.1"/>
    <property type="molecule type" value="Genomic_DNA"/>
</dbReference>
<feature type="domain" description="Peptidase S8/S53" evidence="9">
    <location>
        <begin position="153"/>
        <end position="381"/>
    </location>
</feature>
<dbReference type="Pfam" id="PF05345">
    <property type="entry name" value="He_PIG"/>
    <property type="match status" value="4"/>
</dbReference>
<evidence type="ECO:0000259" key="9">
    <source>
        <dbReference type="Pfam" id="PF00082"/>
    </source>
</evidence>
<evidence type="ECO:0000256" key="8">
    <source>
        <dbReference type="SAM" id="SignalP"/>
    </source>
</evidence>
<dbReference type="InterPro" id="IPR050131">
    <property type="entry name" value="Peptidase_S8_subtilisin-like"/>
</dbReference>
<dbReference type="PROSITE" id="PS00136">
    <property type="entry name" value="SUBTILASE_ASP"/>
    <property type="match status" value="1"/>
</dbReference>
<keyword evidence="12" id="KW-1185">Reference proteome</keyword>
<evidence type="ECO:0000256" key="2">
    <source>
        <dbReference type="ARBA" id="ARBA00022670"/>
    </source>
</evidence>
<keyword evidence="8" id="KW-0732">Signal</keyword>
<proteinExistence type="inferred from homology"/>
<dbReference type="InterPro" id="IPR023828">
    <property type="entry name" value="Peptidase_S8_Ser-AS"/>
</dbReference>
<feature type="domain" description="Inhibitor I9" evidence="10">
    <location>
        <begin position="52"/>
        <end position="121"/>
    </location>
</feature>
<feature type="active site" description="Charge relay system" evidence="5 6">
    <location>
        <position position="162"/>
    </location>
</feature>
<dbReference type="SUPFAM" id="SSF49313">
    <property type="entry name" value="Cadherin-like"/>
    <property type="match status" value="3"/>
</dbReference>
<feature type="signal peptide" evidence="8">
    <location>
        <begin position="1"/>
        <end position="34"/>
    </location>
</feature>
<evidence type="ECO:0000256" key="3">
    <source>
        <dbReference type="ARBA" id="ARBA00022801"/>
    </source>
</evidence>
<dbReference type="GO" id="GO:0005615">
    <property type="term" value="C:extracellular space"/>
    <property type="evidence" value="ECO:0007669"/>
    <property type="project" value="TreeGrafter"/>
</dbReference>
<dbReference type="InterPro" id="IPR036852">
    <property type="entry name" value="Peptidase_S8/S53_dom_sf"/>
</dbReference>
<organism evidence="11 12">
    <name type="scientific">Actinokineospora auranticolor</name>
    <dbReference type="NCBI Taxonomy" id="155976"/>
    <lineage>
        <taxon>Bacteria</taxon>
        <taxon>Bacillati</taxon>
        <taxon>Actinomycetota</taxon>
        <taxon>Actinomycetes</taxon>
        <taxon>Pseudonocardiales</taxon>
        <taxon>Pseudonocardiaceae</taxon>
        <taxon>Actinokineospora</taxon>
    </lineage>
</organism>
<keyword evidence="3 6" id="KW-0378">Hydrolase</keyword>
<dbReference type="FunFam" id="3.40.50.200:FF:000014">
    <property type="entry name" value="Proteinase K"/>
    <property type="match status" value="1"/>
</dbReference>
<dbReference type="InterPro" id="IPR015500">
    <property type="entry name" value="Peptidase_S8_subtilisin-rel"/>
</dbReference>
<dbReference type="InterPro" id="IPR034193">
    <property type="entry name" value="PCSK9_ProteinaseK-like"/>
</dbReference>
<evidence type="ECO:0000256" key="1">
    <source>
        <dbReference type="ARBA" id="ARBA00011073"/>
    </source>
</evidence>
<dbReference type="Proteomes" id="UP000239203">
    <property type="component" value="Unassembled WGS sequence"/>
</dbReference>
<dbReference type="RefSeq" id="WP_181043391.1">
    <property type="nucleotide sequence ID" value="NZ_CP154825.1"/>
</dbReference>
<evidence type="ECO:0000313" key="11">
    <source>
        <dbReference type="EMBL" id="PPK68778.1"/>
    </source>
</evidence>
<dbReference type="Gene3D" id="2.60.40.10">
    <property type="entry name" value="Immunoglobulins"/>
    <property type="match status" value="4"/>
</dbReference>
<dbReference type="Gene3D" id="3.30.70.80">
    <property type="entry name" value="Peptidase S8 propeptide/proteinase inhibitor I9"/>
    <property type="match status" value="1"/>
</dbReference>
<dbReference type="SUPFAM" id="SSF52743">
    <property type="entry name" value="Subtilisin-like"/>
    <property type="match status" value="1"/>
</dbReference>
<dbReference type="AlphaFoldDB" id="A0A2S6GU59"/>
<gene>
    <name evidence="11" type="ORF">CLV40_10420</name>
</gene>
<dbReference type="InterPro" id="IPR015919">
    <property type="entry name" value="Cadherin-like_sf"/>
</dbReference>
<dbReference type="Pfam" id="PF00082">
    <property type="entry name" value="Peptidase_S8"/>
    <property type="match status" value="1"/>
</dbReference>
<evidence type="ECO:0000313" key="12">
    <source>
        <dbReference type="Proteomes" id="UP000239203"/>
    </source>
</evidence>
<dbReference type="InterPro" id="IPR013783">
    <property type="entry name" value="Ig-like_fold"/>
</dbReference>
<dbReference type="PROSITE" id="PS00137">
    <property type="entry name" value="SUBTILASE_HIS"/>
    <property type="match status" value="1"/>
</dbReference>
<evidence type="ECO:0000256" key="4">
    <source>
        <dbReference type="ARBA" id="ARBA00022825"/>
    </source>
</evidence>
<dbReference type="SUPFAM" id="SSF54897">
    <property type="entry name" value="Protease propeptides/inhibitors"/>
    <property type="match status" value="1"/>
</dbReference>
<dbReference type="InterPro" id="IPR000209">
    <property type="entry name" value="Peptidase_S8/S53_dom"/>
</dbReference>
<evidence type="ECO:0000256" key="5">
    <source>
        <dbReference type="PIRSR" id="PIRSR615500-1"/>
    </source>
</evidence>
<sequence length="910" mass="91072">MREVRASLRRRTLCAGAAAVTAMALVVGAGNAHAAEGIVLGAGSPDAIPGSYLVTLKDTAAIMSNVDDTVAAVAGRYGAAVKTTWRYALRGFAASMSPTQAARLAADPTVASVEQDAVVRIAGTQPNPPSWGLDRIDQRNLPLDSNYNYDTTGQGVTAYIIDTGIRTTHRTFGGRATWGTNTADSNNTDCHGHGTHVAGTVGGTEYGVAKDVKLVAVKVLNCSGQGSNTGVVSGIEWVTRNATKPAVANMSLGGGAASTVDAAVRSSVAAGIVYAVASGNDNRDACNSSPARVTEAITVNATQNNDARASFSNFGTCTDIFAPGVDITSSWKDSDTATNRISGTSMATPHVAGVVARYQEAHPSDSPAAVATALLAQATPSKVTNPGSGSPNRLLFAGEGTGGTATVTPPGNQTGTVGTPANLTLSATGATGPYRWTATGLPAGLSISTGGVVSGTPTTAGTSNVTVTATPTSGTAGSASFTWTINPQPAGDAVVTPPGDQTGRVGTPVNLALRATGATAPYTWTATGLPPGLSISSGGVVSGTPTTAGNYTLTVTATPAAGNPGSLKFSWTISEAPGGDVTIADPGTQTGKVGVKAGLKLVATGGTGPYTWSVSGLPTGLTADNAAGSTTQVIRGTPTSAATYRVTATVTAATGGSGTVTFDWVITQGGVTVVISDPGAQTARVGQQVSVPLTATGGTGPYTWSARGLPGGLSIDANGVINGKPTAEGRWAAAITVNASDGSGTLSLDWTITPGSGCAPSQVIANADFEGGATGWAATTGVIGQHGGQGQPAHGGTHAAWLGGRGSVATESTSQQLTLPAGCSTYTLTYWLHIDTVENTDTERYDTLTVRLGDNALKTYSNLDSATGYQQVTVDVSAYAGQSVNLSFTSIEDESLQTSFVLDDVTLSVS</sequence>
<dbReference type="PROSITE" id="PS00138">
    <property type="entry name" value="SUBTILASE_SER"/>
    <property type="match status" value="1"/>
</dbReference>
<dbReference type="Pfam" id="PF05922">
    <property type="entry name" value="Inhibitor_I9"/>
    <property type="match status" value="1"/>
</dbReference>
<dbReference type="GO" id="GO:0004252">
    <property type="term" value="F:serine-type endopeptidase activity"/>
    <property type="evidence" value="ECO:0007669"/>
    <property type="project" value="UniProtKB-UniRule"/>
</dbReference>